<evidence type="ECO:0000313" key="4">
    <source>
        <dbReference type="EMBL" id="KPV73022.1"/>
    </source>
</evidence>
<evidence type="ECO:0000256" key="1">
    <source>
        <dbReference type="SAM" id="MobiDB-lite"/>
    </source>
</evidence>
<dbReference type="PANTHER" id="PTHR34154">
    <property type="entry name" value="ALKALI-SENSITIVE LINKAGE PROTEIN 1"/>
    <property type="match status" value="1"/>
</dbReference>
<dbReference type="Gene3D" id="3.20.20.80">
    <property type="entry name" value="Glycosidases"/>
    <property type="match status" value="1"/>
</dbReference>
<evidence type="ECO:0000256" key="2">
    <source>
        <dbReference type="SAM" id="SignalP"/>
    </source>
</evidence>
<dbReference type="Pfam" id="PF11790">
    <property type="entry name" value="Glyco_hydro_cc"/>
    <property type="match status" value="1"/>
</dbReference>
<dbReference type="Proteomes" id="UP000053890">
    <property type="component" value="Unassembled WGS sequence"/>
</dbReference>
<proteinExistence type="predicted"/>
<dbReference type="AlphaFoldDB" id="A0A0P9EMK8"/>
<keyword evidence="4" id="KW-0378">Hydrolase</keyword>
<feature type="region of interest" description="Disordered" evidence="1">
    <location>
        <begin position="97"/>
        <end position="195"/>
    </location>
</feature>
<reference evidence="4 5" key="1">
    <citation type="journal article" date="2015" name="Front. Microbiol.">
        <title>Genome sequence of the plant growth promoting endophytic yeast Rhodotorula graminis WP1.</title>
        <authorList>
            <person name="Firrincieli A."/>
            <person name="Otillar R."/>
            <person name="Salamov A."/>
            <person name="Schmutz J."/>
            <person name="Khan Z."/>
            <person name="Redman R.S."/>
            <person name="Fleck N.D."/>
            <person name="Lindquist E."/>
            <person name="Grigoriev I.V."/>
            <person name="Doty S.L."/>
        </authorList>
    </citation>
    <scope>NUCLEOTIDE SEQUENCE [LARGE SCALE GENOMIC DNA]</scope>
    <source>
        <strain evidence="4 5">WP1</strain>
    </source>
</reference>
<keyword evidence="2" id="KW-0732">Signal</keyword>
<dbReference type="GO" id="GO:0009277">
    <property type="term" value="C:fungal-type cell wall"/>
    <property type="evidence" value="ECO:0007669"/>
    <property type="project" value="TreeGrafter"/>
</dbReference>
<dbReference type="SUPFAM" id="SSF51445">
    <property type="entry name" value="(Trans)glycosidases"/>
    <property type="match status" value="1"/>
</dbReference>
<dbReference type="EMBL" id="KQ474084">
    <property type="protein sequence ID" value="KPV73022.1"/>
    <property type="molecule type" value="Genomic_DNA"/>
</dbReference>
<dbReference type="OMA" id="WCIRTEF"/>
<evidence type="ECO:0000259" key="3">
    <source>
        <dbReference type="Pfam" id="PF11790"/>
    </source>
</evidence>
<dbReference type="PANTHER" id="PTHR34154:SF10">
    <property type="entry name" value="ASL1-LIKE GLYCOSYL HYDROLASE CATALYTIC DOMAIN-CONTAINING PROTEIN"/>
    <property type="match status" value="1"/>
</dbReference>
<organism evidence="4 5">
    <name type="scientific">Rhodotorula graminis (strain WP1)</name>
    <dbReference type="NCBI Taxonomy" id="578459"/>
    <lineage>
        <taxon>Eukaryota</taxon>
        <taxon>Fungi</taxon>
        <taxon>Dikarya</taxon>
        <taxon>Basidiomycota</taxon>
        <taxon>Pucciniomycotina</taxon>
        <taxon>Microbotryomycetes</taxon>
        <taxon>Sporidiobolales</taxon>
        <taxon>Sporidiobolaceae</taxon>
        <taxon>Rhodotorula</taxon>
    </lineage>
</organism>
<evidence type="ECO:0000313" key="5">
    <source>
        <dbReference type="Proteomes" id="UP000053890"/>
    </source>
</evidence>
<dbReference type="InterPro" id="IPR053183">
    <property type="entry name" value="ASL1"/>
</dbReference>
<dbReference type="InterPro" id="IPR017853">
    <property type="entry name" value="GH"/>
</dbReference>
<dbReference type="RefSeq" id="XP_018269071.1">
    <property type="nucleotide sequence ID" value="XM_018417759.1"/>
</dbReference>
<gene>
    <name evidence="4" type="ORF">RHOBADRAFT_55263</name>
</gene>
<feature type="chain" id="PRO_5006156669" evidence="2">
    <location>
        <begin position="19"/>
        <end position="419"/>
    </location>
</feature>
<name>A0A0P9EMK8_RHOGW</name>
<dbReference type="GO" id="GO:0016787">
    <property type="term" value="F:hydrolase activity"/>
    <property type="evidence" value="ECO:0007669"/>
    <property type="project" value="UniProtKB-KW"/>
</dbReference>
<dbReference type="STRING" id="578459.A0A0P9EMK8"/>
<accession>A0A0P9EMK8</accession>
<feature type="domain" description="Asl1-like glycosyl hydrolase catalytic" evidence="3">
    <location>
        <begin position="206"/>
        <end position="416"/>
    </location>
</feature>
<dbReference type="InterPro" id="IPR024655">
    <property type="entry name" value="Asl1_glyco_hydro_catalytic"/>
</dbReference>
<feature type="signal peptide" evidence="2">
    <location>
        <begin position="1"/>
        <end position="18"/>
    </location>
</feature>
<sequence>MYLNTLLSMALLASAALAASSKSAAPDLARLERQLASAKYQATLAARLVKRTKTYAQSASTEHKRSVFVERERRWAAETARLERLLKRQTTLVSASQASVSRTSAAVTSTSSKVVRPTTTTTTSKLVRVTTTSRSTSTATTRFTTTTTTRSTTATTRTTTSTTTRSTNSASKSATASATRSTAAPVATLSSGASKKKGVGYNDAALTKNLAISWAYNWGQLPEGTLSPGVEYIPMLWSDNAGDWFVNAQKAIDNGSKYLLAFNEPDLVGQADMTVAAVVAGWKKYMSPFKGKAKLVSPAVTNGGAPLGRDYLAAFFDACPTCLEETDAIALHWYDAAWNTGYFTNYLQEAHTRFGKPIWLTEFAGSGTVAEQQAFFATVLPWMEKQPWIERYAGFGDFVGTYVNSDASLTALGEAYSSK</sequence>
<dbReference type="OrthoDB" id="5959761at2759"/>
<dbReference type="GeneID" id="28978207"/>
<keyword evidence="5" id="KW-1185">Reference proteome</keyword>
<feature type="compositionally biased region" description="Low complexity" evidence="1">
    <location>
        <begin position="97"/>
        <end position="188"/>
    </location>
</feature>
<dbReference type="GO" id="GO:0071966">
    <property type="term" value="P:fungal-type cell wall polysaccharide metabolic process"/>
    <property type="evidence" value="ECO:0007669"/>
    <property type="project" value="TreeGrafter"/>
</dbReference>
<protein>
    <submittedName>
        <fullName evidence="4">Glycoside hydrolase family 128 protein</fullName>
    </submittedName>
</protein>